<name>A0A2W5FIU9_9BURK</name>
<feature type="transmembrane region" description="Helical" evidence="1">
    <location>
        <begin position="92"/>
        <end position="110"/>
    </location>
</feature>
<dbReference type="InterPro" id="IPR008407">
    <property type="entry name" value="Brnchd-chn_aa_trnsp_AzlD"/>
</dbReference>
<keyword evidence="1" id="KW-0812">Transmembrane</keyword>
<dbReference type="Pfam" id="PF05437">
    <property type="entry name" value="AzlD"/>
    <property type="match status" value="1"/>
</dbReference>
<evidence type="ECO:0000313" key="3">
    <source>
        <dbReference type="Proteomes" id="UP000249633"/>
    </source>
</evidence>
<dbReference type="AlphaFoldDB" id="A0A2W5FIU9"/>
<evidence type="ECO:0000256" key="1">
    <source>
        <dbReference type="SAM" id="Phobius"/>
    </source>
</evidence>
<proteinExistence type="predicted"/>
<dbReference type="EMBL" id="QFOD01000007">
    <property type="protein sequence ID" value="PZP32876.1"/>
    <property type="molecule type" value="Genomic_DNA"/>
</dbReference>
<gene>
    <name evidence="2" type="ORF">DI603_09345</name>
</gene>
<accession>A0A2W5FIU9</accession>
<sequence length="112" mass="12343">MTRLTEVWTWAAIVALALVTVLSRGFFLIGDKPWPLPGWLRELLKVAPLAALVAVVAPEVFMSQGQVLSSWQDARWPAALTGAAVYFWRRDILATILSGMAVLLVLRLGLGW</sequence>
<reference evidence="2 3" key="1">
    <citation type="submission" date="2017-08" db="EMBL/GenBank/DDBJ databases">
        <title>Infants hospitalized years apart are colonized by the same room-sourced microbial strains.</title>
        <authorList>
            <person name="Brooks B."/>
            <person name="Olm M.R."/>
            <person name="Firek B.A."/>
            <person name="Baker R."/>
            <person name="Thomas B.C."/>
            <person name="Morowitz M.J."/>
            <person name="Banfield J.F."/>
        </authorList>
    </citation>
    <scope>NUCLEOTIDE SEQUENCE [LARGE SCALE GENOMIC DNA]</scope>
    <source>
        <strain evidence="2">S2_012_000_R2_81</strain>
    </source>
</reference>
<comment type="caution">
    <text evidence="2">The sequence shown here is derived from an EMBL/GenBank/DDBJ whole genome shotgun (WGS) entry which is preliminary data.</text>
</comment>
<keyword evidence="1" id="KW-1133">Transmembrane helix</keyword>
<feature type="transmembrane region" description="Helical" evidence="1">
    <location>
        <begin position="7"/>
        <end position="29"/>
    </location>
</feature>
<keyword evidence="1" id="KW-0472">Membrane</keyword>
<dbReference type="Proteomes" id="UP000249633">
    <property type="component" value="Unassembled WGS sequence"/>
</dbReference>
<organism evidence="2 3">
    <name type="scientific">Roseateles depolymerans</name>
    <dbReference type="NCBI Taxonomy" id="76731"/>
    <lineage>
        <taxon>Bacteria</taxon>
        <taxon>Pseudomonadati</taxon>
        <taxon>Pseudomonadota</taxon>
        <taxon>Betaproteobacteria</taxon>
        <taxon>Burkholderiales</taxon>
        <taxon>Sphaerotilaceae</taxon>
        <taxon>Roseateles</taxon>
    </lineage>
</organism>
<evidence type="ECO:0000313" key="2">
    <source>
        <dbReference type="EMBL" id="PZP32876.1"/>
    </source>
</evidence>
<protein>
    <submittedName>
        <fullName evidence="2">Branched-chain amino acid transporter</fullName>
    </submittedName>
</protein>